<gene>
    <name evidence="1" type="ORF">GTW51_22240</name>
</gene>
<organism evidence="1 2">
    <name type="scientific">Aurantimonas aggregata</name>
    <dbReference type="NCBI Taxonomy" id="2047720"/>
    <lineage>
        <taxon>Bacteria</taxon>
        <taxon>Pseudomonadati</taxon>
        <taxon>Pseudomonadota</taxon>
        <taxon>Alphaproteobacteria</taxon>
        <taxon>Hyphomicrobiales</taxon>
        <taxon>Aurantimonadaceae</taxon>
        <taxon>Aurantimonas</taxon>
    </lineage>
</organism>
<dbReference type="EMBL" id="JAAAMJ010000040">
    <property type="protein sequence ID" value="NDV89382.1"/>
    <property type="molecule type" value="Genomic_DNA"/>
</dbReference>
<dbReference type="Proteomes" id="UP000476332">
    <property type="component" value="Unassembled WGS sequence"/>
</dbReference>
<name>A0A6L9MNS8_9HYPH</name>
<evidence type="ECO:0000313" key="2">
    <source>
        <dbReference type="Proteomes" id="UP000476332"/>
    </source>
</evidence>
<sequence>MVVENAKFEGNQFELVSSAQRLCVPSRRKQHSIGAAAPGHVRDRLGLANTTIAGMGLLGCRALPITELNRATAVGIERELLREELEAAVAWLDANAPAWALQVAPIVTSEIICDYTRT</sequence>
<protein>
    <submittedName>
        <fullName evidence="1">Uncharacterized protein</fullName>
    </submittedName>
</protein>
<dbReference type="AlphaFoldDB" id="A0A6L9MNS8"/>
<dbReference type="RefSeq" id="WP_163046227.1">
    <property type="nucleotide sequence ID" value="NZ_JAAAMJ010000040.1"/>
</dbReference>
<keyword evidence="2" id="KW-1185">Reference proteome</keyword>
<reference evidence="1 2" key="1">
    <citation type="submission" date="2020-01" db="EMBL/GenBank/DDBJ databases">
        <title>Genomes of bacteria type strains.</title>
        <authorList>
            <person name="Chen J."/>
            <person name="Zhu S."/>
            <person name="Chen J."/>
        </authorList>
    </citation>
    <scope>NUCLEOTIDE SEQUENCE [LARGE SCALE GENOMIC DNA]</scope>
    <source>
        <strain evidence="1 2">KCTC 52919</strain>
    </source>
</reference>
<comment type="caution">
    <text evidence="1">The sequence shown here is derived from an EMBL/GenBank/DDBJ whole genome shotgun (WGS) entry which is preliminary data.</text>
</comment>
<evidence type="ECO:0000313" key="1">
    <source>
        <dbReference type="EMBL" id="NDV89382.1"/>
    </source>
</evidence>
<proteinExistence type="predicted"/>
<accession>A0A6L9MNS8</accession>